<reference evidence="2" key="1">
    <citation type="submission" date="2022-03" db="EMBL/GenBank/DDBJ databases">
        <title>Streptomyces 7R015 and 7R016 isolated from Barleria lupulina in Thailand.</title>
        <authorList>
            <person name="Kanchanasin P."/>
            <person name="Phongsopitanun W."/>
            <person name="Tanasupawat S."/>
        </authorList>
    </citation>
    <scope>NUCLEOTIDE SEQUENCE</scope>
    <source>
        <strain evidence="2">7R016</strain>
    </source>
</reference>
<feature type="transmembrane region" description="Helical" evidence="1">
    <location>
        <begin position="12"/>
        <end position="42"/>
    </location>
</feature>
<name>A0ABS9XMZ9_9ACTN</name>
<organism evidence="2 3">
    <name type="scientific">Streptomyces spinosisporus</name>
    <dbReference type="NCBI Taxonomy" id="2927582"/>
    <lineage>
        <taxon>Bacteria</taxon>
        <taxon>Bacillati</taxon>
        <taxon>Actinomycetota</taxon>
        <taxon>Actinomycetes</taxon>
        <taxon>Kitasatosporales</taxon>
        <taxon>Streptomycetaceae</taxon>
        <taxon>Streptomyces</taxon>
    </lineage>
</organism>
<dbReference type="EMBL" id="JALDAX010000011">
    <property type="protein sequence ID" value="MCI3243449.1"/>
    <property type="molecule type" value="Genomic_DNA"/>
</dbReference>
<evidence type="ECO:0000313" key="3">
    <source>
        <dbReference type="Proteomes" id="UP001165270"/>
    </source>
</evidence>
<dbReference type="Proteomes" id="UP001165270">
    <property type="component" value="Unassembled WGS sequence"/>
</dbReference>
<evidence type="ECO:0000313" key="2">
    <source>
        <dbReference type="EMBL" id="MCI3243449.1"/>
    </source>
</evidence>
<dbReference type="RefSeq" id="WP_242711652.1">
    <property type="nucleotide sequence ID" value="NZ_JALDAX010000011.1"/>
</dbReference>
<keyword evidence="1" id="KW-0812">Transmembrane</keyword>
<keyword evidence="1" id="KW-1133">Transmembrane helix</keyword>
<proteinExistence type="predicted"/>
<gene>
    <name evidence="2" type="ORF">MQN93_27365</name>
</gene>
<feature type="transmembrane region" description="Helical" evidence="1">
    <location>
        <begin position="67"/>
        <end position="85"/>
    </location>
</feature>
<keyword evidence="1" id="KW-0472">Membrane</keyword>
<comment type="caution">
    <text evidence="2">The sequence shown here is derived from an EMBL/GenBank/DDBJ whole genome shotgun (WGS) entry which is preliminary data.</text>
</comment>
<accession>A0ABS9XMZ9</accession>
<evidence type="ECO:0000256" key="1">
    <source>
        <dbReference type="SAM" id="Phobius"/>
    </source>
</evidence>
<sequence>MPSPSDEPSSRAAGAFATGCVLVLVLMADVFAGLLVLIVLAVRGLGRMDAGAGQPPSGPPPVDWTPVLGWGVLGVAAGVTGLLFLRGGSRGIGALQLAVGVVLVGAAMSAWP</sequence>
<keyword evidence="3" id="KW-1185">Reference proteome</keyword>
<feature type="transmembrane region" description="Helical" evidence="1">
    <location>
        <begin position="92"/>
        <end position="111"/>
    </location>
</feature>
<protein>
    <submittedName>
        <fullName evidence="2">Inner-membrane translocator</fullName>
    </submittedName>
</protein>